<gene>
    <name evidence="2" type="ORF">CRU91_07990</name>
</gene>
<keyword evidence="3" id="KW-1185">Reference proteome</keyword>
<proteinExistence type="predicted"/>
<accession>A0A366MSQ7</accession>
<dbReference type="InterPro" id="IPR011251">
    <property type="entry name" value="Luciferase-like_dom"/>
</dbReference>
<sequence length="332" mass="38157">MKTALFALFENWENDYQKAITDQIDLVCYAENLGFDEAWITEHHFNNFSVIPSPLTLVNYLLGKTKNIKIGTAGILLPYYNPIKLAEEIATIKAFDDNRFLYGIAKGAFAIYDKTFHTNALTNREVMFEANELIHKLLLEEQVNFKGKFFSCEDISIRPKIKDNFTTFLASESLEAIEKCAKDDFGLIGSLALSKEKMKEIFTNFQNFSPNKKLSFRVARGINIGFDKKEIEEETKKSADIFINSMRLSKQTNPTLAKLLTSEYIDIRNTIFDKNRILENSIYGTQKECIEQIKALKNEFDIEAILLKPLTTSTKRAKEVLNLYIKEVKPYV</sequence>
<reference evidence="2 3" key="1">
    <citation type="submission" date="2017-10" db="EMBL/GenBank/DDBJ databases">
        <title>Genomics of the genus Arcobacter.</title>
        <authorList>
            <person name="Perez-Cataluna A."/>
            <person name="Figueras M.J."/>
        </authorList>
    </citation>
    <scope>NUCLEOTIDE SEQUENCE [LARGE SCALE GENOMIC DNA]</scope>
    <source>
        <strain evidence="2 3">CECT 9230</strain>
    </source>
</reference>
<dbReference type="Pfam" id="PF00296">
    <property type="entry name" value="Bac_luciferase"/>
    <property type="match status" value="1"/>
</dbReference>
<dbReference type="OrthoDB" id="8477406at2"/>
<dbReference type="PANTHER" id="PTHR30137:SF6">
    <property type="entry name" value="LUCIFERASE-LIKE MONOOXYGENASE"/>
    <property type="match status" value="1"/>
</dbReference>
<dbReference type="Gene3D" id="3.20.20.30">
    <property type="entry name" value="Luciferase-like domain"/>
    <property type="match status" value="1"/>
</dbReference>
<dbReference type="PANTHER" id="PTHR30137">
    <property type="entry name" value="LUCIFERASE-LIKE MONOOXYGENASE"/>
    <property type="match status" value="1"/>
</dbReference>
<dbReference type="InterPro" id="IPR036661">
    <property type="entry name" value="Luciferase-like_sf"/>
</dbReference>
<feature type="domain" description="Luciferase-like" evidence="1">
    <location>
        <begin position="1"/>
        <end position="297"/>
    </location>
</feature>
<name>A0A366MSQ7_9BACT</name>
<evidence type="ECO:0000313" key="2">
    <source>
        <dbReference type="EMBL" id="RBQ28624.1"/>
    </source>
</evidence>
<protein>
    <submittedName>
        <fullName evidence="2">LLM class flavin-dependent oxidoreductase</fullName>
    </submittedName>
</protein>
<dbReference type="RefSeq" id="WP_113894704.1">
    <property type="nucleotide sequence ID" value="NZ_JANJGA010000013.1"/>
</dbReference>
<evidence type="ECO:0000313" key="3">
    <source>
        <dbReference type="Proteomes" id="UP000252669"/>
    </source>
</evidence>
<dbReference type="SUPFAM" id="SSF51679">
    <property type="entry name" value="Bacterial luciferase-like"/>
    <property type="match status" value="1"/>
</dbReference>
<dbReference type="AlphaFoldDB" id="A0A366MSQ7"/>
<evidence type="ECO:0000259" key="1">
    <source>
        <dbReference type="Pfam" id="PF00296"/>
    </source>
</evidence>
<dbReference type="InterPro" id="IPR050766">
    <property type="entry name" value="Bact_Lucif_Oxidored"/>
</dbReference>
<dbReference type="EMBL" id="PDKB01000013">
    <property type="protein sequence ID" value="RBQ28624.1"/>
    <property type="molecule type" value="Genomic_DNA"/>
</dbReference>
<dbReference type="GO" id="GO:0005829">
    <property type="term" value="C:cytosol"/>
    <property type="evidence" value="ECO:0007669"/>
    <property type="project" value="TreeGrafter"/>
</dbReference>
<dbReference type="GO" id="GO:0016705">
    <property type="term" value="F:oxidoreductase activity, acting on paired donors, with incorporation or reduction of molecular oxygen"/>
    <property type="evidence" value="ECO:0007669"/>
    <property type="project" value="InterPro"/>
</dbReference>
<organism evidence="2 3">
    <name type="scientific">Aliarcobacter vitoriensis</name>
    <dbReference type="NCBI Taxonomy" id="2011099"/>
    <lineage>
        <taxon>Bacteria</taxon>
        <taxon>Pseudomonadati</taxon>
        <taxon>Campylobacterota</taxon>
        <taxon>Epsilonproteobacteria</taxon>
        <taxon>Campylobacterales</taxon>
        <taxon>Arcobacteraceae</taxon>
        <taxon>Aliarcobacter</taxon>
    </lineage>
</organism>
<dbReference type="Proteomes" id="UP000252669">
    <property type="component" value="Unassembled WGS sequence"/>
</dbReference>
<comment type="caution">
    <text evidence="2">The sequence shown here is derived from an EMBL/GenBank/DDBJ whole genome shotgun (WGS) entry which is preliminary data.</text>
</comment>